<dbReference type="AlphaFoldDB" id="A0A2U3EPK0"/>
<organism evidence="3 4">
    <name type="scientific">Purpureocillium lilacinum</name>
    <name type="common">Paecilomyces lilacinus</name>
    <dbReference type="NCBI Taxonomy" id="33203"/>
    <lineage>
        <taxon>Eukaryota</taxon>
        <taxon>Fungi</taxon>
        <taxon>Dikarya</taxon>
        <taxon>Ascomycota</taxon>
        <taxon>Pezizomycotina</taxon>
        <taxon>Sordariomycetes</taxon>
        <taxon>Hypocreomycetidae</taxon>
        <taxon>Hypocreales</taxon>
        <taxon>Ophiocordycipitaceae</taxon>
        <taxon>Purpureocillium</taxon>
    </lineage>
</organism>
<feature type="region of interest" description="Disordered" evidence="2">
    <location>
        <begin position="135"/>
        <end position="177"/>
    </location>
</feature>
<feature type="compositionally biased region" description="Polar residues" evidence="2">
    <location>
        <begin position="413"/>
        <end position="422"/>
    </location>
</feature>
<feature type="compositionally biased region" description="Basic residues" evidence="2">
    <location>
        <begin position="423"/>
        <end position="433"/>
    </location>
</feature>
<comment type="caution">
    <text evidence="3">The sequence shown here is derived from an EMBL/GenBank/DDBJ whole genome shotgun (WGS) entry which is preliminary data.</text>
</comment>
<feature type="compositionally biased region" description="Polar residues" evidence="2">
    <location>
        <begin position="283"/>
        <end position="292"/>
    </location>
</feature>
<feature type="coiled-coil region" evidence="1">
    <location>
        <begin position="622"/>
        <end position="649"/>
    </location>
</feature>
<gene>
    <name evidence="3" type="ORF">PCL_03623</name>
</gene>
<accession>A0A2U3EPK0</accession>
<evidence type="ECO:0000313" key="3">
    <source>
        <dbReference type="EMBL" id="PWI76429.1"/>
    </source>
</evidence>
<evidence type="ECO:0000256" key="1">
    <source>
        <dbReference type="SAM" id="Coils"/>
    </source>
</evidence>
<feature type="compositionally biased region" description="Polar residues" evidence="2">
    <location>
        <begin position="243"/>
        <end position="255"/>
    </location>
</feature>
<feature type="region of interest" description="Disordered" evidence="2">
    <location>
        <begin position="230"/>
        <end position="255"/>
    </location>
</feature>
<sequence>MGDVYFLPLILPFHLRPGDFWLDEARLLYSRAFRYETASAGRNCQDTRTCLRVLTLTTVIMTPSPGRYPKGSSPISVRSSDTCELQADQRDFIRPRSIVPDSQDHIGNRFDEHPAKKFSAAKDEISEGVLGEGFAFAPKQPSRPGQFSERPLGRTSGTKQPKPIEKQDAQLPVAPPGLKRPLFKVQAARQVRPTPLDILEISVPAERSPLNSTPRRRLDLSLTSPIVDKSSERFEDPVPDIPSRQSSVARPVQSPTNEFAQLTRLPSQIPETQELGLPAMPESTGQKLSSCQRAEPSPARNLRAATSGDVPAFDSTTLVKGSRSSDLPQAVHTSASAVGRSRSSKGWTQSAYFQAPNLPSPRIEGSRSRAPPSSTCGDLEGPVQRSPRERRRTTASRSVPNHDVWEHNRTARNRPQSRTSNISRKRSAVRKPRGKSDADRKKMAMYQVAQYWNECMQIADEEQDYASFKIDALQDSLHRHQSKLSETRSRLEEKKGELRHMETCYQQLQEESGRTAECNKQLEGEIESLQAHILESKGRVTEFENKTRRYRDKINEAITEQQNLWHRSKGFHATSMAEIEKDHQHRMAESKKIEEALGVSRQKRDEMKRCLGELRNNMDQELQTKDKAISDLQCKLMEQEKRLRSENDLAAAVSRQLEAQKSTEKTIAALESKVDSVLANSRKARGELDNDVSYMGEAYKKIEALVQRLEACEVNSLPAAIKQTARRMEKKVEAHVNGALHAASEAHDAAMATLHGTASGLQMELNNISQEMSRRNKAFEDAQVGSNDAQERLHKRLDASQSDLAAMRQQVEGLVNEWAQQSQANISPSETEIDLKKKFDERGDTICFLEQKLQSLAEATSLKMTALAEKALNNGQNAQTELRNVISAFKRSLEQGFKVAQDGSEKSLRHTQTAMAALGGQLRAVSDQLEARFCASDDGDTSGTSQPAVQELTHRLQERIRDLESQVRATASLRERWQHDIRTVDSLKTQLRSIEDRVPQVQDVGSTVERIAEVNRLLHSTAQYLAGERLWVQKHRDHISAQSKAGMVPQEVEQPNQLAADSGESSLIPHVKTSLVLGDVPCLEVPLVRDVTVENSGTKAVHPLAPSIEQEQVRRREGAKPRPILKVSSSQEADEIDAHRNAEIACRTDGRVSFGDTSSLSMATEKMVRDIRNGLLSAESVDSVSSLPTIATFERENPMLDKRWITKAGSKRHRKEPDEMPELMKRVRIVSDLSFTDIDASHG</sequence>
<protein>
    <submittedName>
        <fullName evidence="3">Uncharacterized protein</fullName>
    </submittedName>
</protein>
<feature type="region of interest" description="Disordered" evidence="2">
    <location>
        <begin position="277"/>
        <end position="441"/>
    </location>
</feature>
<dbReference type="EMBL" id="LCWV01000001">
    <property type="protein sequence ID" value="PWI76429.1"/>
    <property type="molecule type" value="Genomic_DNA"/>
</dbReference>
<proteinExistence type="predicted"/>
<name>A0A2U3EPK0_PURLI</name>
<feature type="coiled-coil region" evidence="1">
    <location>
        <begin position="790"/>
        <end position="817"/>
    </location>
</feature>
<dbReference type="Proteomes" id="UP000245956">
    <property type="component" value="Unassembled WGS sequence"/>
</dbReference>
<keyword evidence="1" id="KW-0175">Coiled coil</keyword>
<feature type="compositionally biased region" description="Polar residues" evidence="2">
    <location>
        <begin position="314"/>
        <end position="336"/>
    </location>
</feature>
<feature type="coiled-coil region" evidence="1">
    <location>
        <begin position="470"/>
        <end position="560"/>
    </location>
</feature>
<evidence type="ECO:0000256" key="2">
    <source>
        <dbReference type="SAM" id="MobiDB-lite"/>
    </source>
</evidence>
<feature type="region of interest" description="Disordered" evidence="2">
    <location>
        <begin position="1113"/>
        <end position="1133"/>
    </location>
</feature>
<reference evidence="3 4" key="1">
    <citation type="journal article" date="2016" name="Front. Microbiol.">
        <title>Genome and transcriptome sequences reveal the specific parasitism of the nematophagous Purpureocillium lilacinum 36-1.</title>
        <authorList>
            <person name="Xie J."/>
            <person name="Li S."/>
            <person name="Mo C."/>
            <person name="Xiao X."/>
            <person name="Peng D."/>
            <person name="Wang G."/>
            <person name="Xiao Y."/>
        </authorList>
    </citation>
    <scope>NUCLEOTIDE SEQUENCE [LARGE SCALE GENOMIC DNA]</scope>
    <source>
        <strain evidence="3 4">36-1</strain>
    </source>
</reference>
<evidence type="ECO:0000313" key="4">
    <source>
        <dbReference type="Proteomes" id="UP000245956"/>
    </source>
</evidence>